<dbReference type="Proteomes" id="UP000309997">
    <property type="component" value="Unassembled WGS sequence"/>
</dbReference>
<evidence type="ECO:0000313" key="1">
    <source>
        <dbReference type="EMBL" id="KAL3585795.1"/>
    </source>
</evidence>
<sequence length="148" mass="17126">MSMKAVRDYTAGNGCKAHACFSILTDSVMDSAFLSLCVWERERDVCRHDTKELKETPTNRLTRAPSLPHFITIEIRILDERKSGSGNSKICPFLPRNDHGLMNLYKDMESCGEYTDIQVMWKMVHSCHPIAQNTRRKRPCRNFCFRPI</sequence>
<comment type="caution">
    <text evidence="1">The sequence shown here is derived from an EMBL/GenBank/DDBJ whole genome shotgun (WGS) entry which is preliminary data.</text>
</comment>
<dbReference type="EMBL" id="RCHU02000006">
    <property type="protein sequence ID" value="KAL3585795.1"/>
    <property type="molecule type" value="Genomic_DNA"/>
</dbReference>
<accession>A0ACC4C3B8</accession>
<keyword evidence="2" id="KW-1185">Reference proteome</keyword>
<name>A0ACC4C3B8_POPAL</name>
<reference evidence="1 2" key="1">
    <citation type="journal article" date="2024" name="Plant Biotechnol. J.">
        <title>Genome and CRISPR/Cas9 system of a widespread forest tree (Populus alba) in the world.</title>
        <authorList>
            <person name="Liu Y.J."/>
            <person name="Jiang P.F."/>
            <person name="Han X.M."/>
            <person name="Li X.Y."/>
            <person name="Wang H.M."/>
            <person name="Wang Y.J."/>
            <person name="Wang X.X."/>
            <person name="Zeng Q.Y."/>
        </authorList>
    </citation>
    <scope>NUCLEOTIDE SEQUENCE [LARGE SCALE GENOMIC DNA]</scope>
    <source>
        <strain evidence="2">cv. PAL-ZL1</strain>
    </source>
</reference>
<organism evidence="1 2">
    <name type="scientific">Populus alba</name>
    <name type="common">White poplar</name>
    <dbReference type="NCBI Taxonomy" id="43335"/>
    <lineage>
        <taxon>Eukaryota</taxon>
        <taxon>Viridiplantae</taxon>
        <taxon>Streptophyta</taxon>
        <taxon>Embryophyta</taxon>
        <taxon>Tracheophyta</taxon>
        <taxon>Spermatophyta</taxon>
        <taxon>Magnoliopsida</taxon>
        <taxon>eudicotyledons</taxon>
        <taxon>Gunneridae</taxon>
        <taxon>Pentapetalae</taxon>
        <taxon>rosids</taxon>
        <taxon>fabids</taxon>
        <taxon>Malpighiales</taxon>
        <taxon>Salicaceae</taxon>
        <taxon>Saliceae</taxon>
        <taxon>Populus</taxon>
    </lineage>
</organism>
<protein>
    <submittedName>
        <fullName evidence="1">Uncharacterized protein</fullName>
    </submittedName>
</protein>
<proteinExistence type="predicted"/>
<gene>
    <name evidence="1" type="ORF">D5086_012662</name>
</gene>
<evidence type="ECO:0000313" key="2">
    <source>
        <dbReference type="Proteomes" id="UP000309997"/>
    </source>
</evidence>